<evidence type="ECO:0000313" key="2">
    <source>
        <dbReference type="Proteomes" id="UP000227088"/>
    </source>
</evidence>
<evidence type="ECO:0000313" key="1">
    <source>
        <dbReference type="EMBL" id="OUS35064.1"/>
    </source>
</evidence>
<reference evidence="2" key="1">
    <citation type="journal article" date="2017" name="Proc. Natl. Acad. Sci. U.S.A.">
        <title>Simulation of Deepwater Horizon oil plume reveals substrate specialization within a complex community of hydrocarbon degraders.</title>
        <authorList>
            <person name="Hu P."/>
            <person name="Dubinsky E.A."/>
            <person name="Probst A.J."/>
            <person name="Wang J."/>
            <person name="Sieber C.M.K."/>
            <person name="Tom L.M."/>
            <person name="Gardinali P."/>
            <person name="Banfield J.F."/>
            <person name="Atlas R.M."/>
            <person name="Andersen G.L."/>
        </authorList>
    </citation>
    <scope>NUCLEOTIDE SEQUENCE [LARGE SCALE GENOMIC DNA]</scope>
</reference>
<dbReference type="AlphaFoldDB" id="A0A1Y5HGN7"/>
<protein>
    <submittedName>
        <fullName evidence="1">Uncharacterized protein</fullName>
    </submittedName>
</protein>
<organism evidence="1 2">
    <name type="scientific">Oleispira antarctica</name>
    <dbReference type="NCBI Taxonomy" id="188908"/>
    <lineage>
        <taxon>Bacteria</taxon>
        <taxon>Pseudomonadati</taxon>
        <taxon>Pseudomonadota</taxon>
        <taxon>Gammaproteobacteria</taxon>
        <taxon>Oceanospirillales</taxon>
        <taxon>Oceanospirillaceae</taxon>
        <taxon>Oleispira</taxon>
    </lineage>
</organism>
<comment type="caution">
    <text evidence="1">The sequence shown here is derived from an EMBL/GenBank/DDBJ whole genome shotgun (WGS) entry which is preliminary data.</text>
</comment>
<dbReference type="Proteomes" id="UP000227088">
    <property type="component" value="Unassembled WGS sequence"/>
</dbReference>
<proteinExistence type="predicted"/>
<name>A0A1Y5HGN7_OLEAN</name>
<dbReference type="EMBL" id="MABE01000700">
    <property type="protein sequence ID" value="OUS35064.1"/>
    <property type="molecule type" value="Genomic_DNA"/>
</dbReference>
<accession>A0A1Y5HGN7</accession>
<sequence>MKWSLLMTHSNSLPSALKIAAEVDAALAQAGLAGPQVEREAIPLYLMFVQEFIDCSEPSPIDKTNVAGRIIDWLKDNPQPINPIIDMLGAQLNEVIELSKAHGTLQDFKRRELLNMHQKVVELLRQSSASLSQPHRDWL</sequence>
<gene>
    <name evidence="1" type="ORF">A9R00_12275</name>
</gene>